<dbReference type="PANTHER" id="PTHR12509:SF8">
    <property type="entry name" value="SPERMATOGENESIS-ASSOCIATED PROTEIN 4"/>
    <property type="match status" value="1"/>
</dbReference>
<protein>
    <recommendedName>
        <fullName evidence="4">Spermatogenesis-associated protein 4</fullName>
    </recommendedName>
</protein>
<reference evidence="8" key="1">
    <citation type="journal article" date="2023" name="Commun. Biol.">
        <title>Genome analysis of Parmales, the sister group of diatoms, reveals the evolutionary specialization of diatoms from phago-mixotrophs to photoautotrophs.</title>
        <authorList>
            <person name="Ban H."/>
            <person name="Sato S."/>
            <person name="Yoshikawa S."/>
            <person name="Yamada K."/>
            <person name="Nakamura Y."/>
            <person name="Ichinomiya M."/>
            <person name="Sato N."/>
            <person name="Blanc-Mathieu R."/>
            <person name="Endo H."/>
            <person name="Kuwata A."/>
            <person name="Ogata H."/>
        </authorList>
    </citation>
    <scope>NUCLEOTIDE SEQUENCE [LARGE SCALE GENOMIC DNA]</scope>
    <source>
        <strain evidence="8">NIES 3701</strain>
    </source>
</reference>
<dbReference type="GO" id="GO:0008017">
    <property type="term" value="F:microtubule binding"/>
    <property type="evidence" value="ECO:0007669"/>
    <property type="project" value="TreeGrafter"/>
</dbReference>
<accession>A0A9W7C098</accession>
<evidence type="ECO:0000256" key="5">
    <source>
        <dbReference type="SAM" id="MobiDB-lite"/>
    </source>
</evidence>
<sequence length="792" mass="83922">MATTGNPNSLSREVLRWIQSLDLAYSIKNPKRDFSNGFLIAEIFSRYFARGLAMHSYDNGTAVRVKKDNWGQLMKFFRKQGLDIITDAEITSIIHCEDGAVATFIKRIYQALTQREVQEVVKRPLVERPPPYMRNTGSKIVKDTLRTGNFTEHPDQTTTEIALRSELEQHEADLQLEKSIDPERFSSSLSLSGSRAPHVSKAMGEYEAPVPQVTVERIEVKQSDKNIAALRASQDPMAAPFANKSIMSAQSNNEYDNGGSPGSFSHGSRGGGGGGAGAGSAKEMLDDVVKGWNFSSFGEFAASLVSFEDAAVDCAEGVFDLICAESERIASGVLNSADFGAISGGLCSMLRDLPESSNEFKGAAQAFCSLGLALSSDGGPGGLDKFADHALATVSEVVKTDPAKRPLALEVFYSFVPPAPELRVDAINKLKESLGSDDISTLVHCLTNLIFIEEPSSFDPLEAGTLLDLYLEYVVAGLGQSSPSIRSASLAMLSEVIANCGASAAQQFIEPLQKLSTEDTFWETKAQLLVVATTILQRGEKKAAEMVDAVVGIVESIFHGKASGNVKKVGVAYLSSVLGEVPQLMGVYLDVLLSMKSSDRAMLMGLGSGLNSTGGRVGGTAELPVGGKSGLTYSIQAFDGNVVARGLLDRVSAGEAFGEGAAQVLLGCVLSQEDVSSNSWTEVWDGFVGLVLGGLKDGELCDICCDVAFAFVAGNNDAAAAVYESGYVSDAVAAVYGEGGADEAAKEGILMFLTRVANNSGKGCDFVEKLLGESSVVSGDDDLLNLQADLAM</sequence>
<dbReference type="Proteomes" id="UP001165085">
    <property type="component" value="Unassembled WGS sequence"/>
</dbReference>
<proteinExistence type="predicted"/>
<evidence type="ECO:0000256" key="1">
    <source>
        <dbReference type="ARBA" id="ARBA00004123"/>
    </source>
</evidence>
<evidence type="ECO:0000256" key="2">
    <source>
        <dbReference type="ARBA" id="ARBA00023242"/>
    </source>
</evidence>
<organism evidence="7 8">
    <name type="scientific">Triparma strigata</name>
    <dbReference type="NCBI Taxonomy" id="1606541"/>
    <lineage>
        <taxon>Eukaryota</taxon>
        <taxon>Sar</taxon>
        <taxon>Stramenopiles</taxon>
        <taxon>Ochrophyta</taxon>
        <taxon>Bolidophyceae</taxon>
        <taxon>Parmales</taxon>
        <taxon>Triparmaceae</taxon>
        <taxon>Triparma</taxon>
    </lineage>
</organism>
<evidence type="ECO:0000313" key="7">
    <source>
        <dbReference type="EMBL" id="GMI00842.1"/>
    </source>
</evidence>
<dbReference type="GO" id="GO:0051493">
    <property type="term" value="P:regulation of cytoskeleton organization"/>
    <property type="evidence" value="ECO:0007669"/>
    <property type="project" value="TreeGrafter"/>
</dbReference>
<comment type="subcellular location">
    <subcellularLocation>
        <location evidence="1">Nucleus</location>
    </subcellularLocation>
</comment>
<dbReference type="Pfam" id="PF06294">
    <property type="entry name" value="CH_2"/>
    <property type="match status" value="1"/>
</dbReference>
<feature type="compositionally biased region" description="Gly residues" evidence="5">
    <location>
        <begin position="268"/>
        <end position="278"/>
    </location>
</feature>
<dbReference type="InterPro" id="IPR036872">
    <property type="entry name" value="CH_dom_sf"/>
</dbReference>
<dbReference type="SUPFAM" id="SSF48371">
    <property type="entry name" value="ARM repeat"/>
    <property type="match status" value="1"/>
</dbReference>
<keyword evidence="2" id="KW-0539">Nucleus</keyword>
<evidence type="ECO:0000256" key="3">
    <source>
        <dbReference type="ARBA" id="ARBA00058372"/>
    </source>
</evidence>
<dbReference type="GO" id="GO:0005634">
    <property type="term" value="C:nucleus"/>
    <property type="evidence" value="ECO:0007669"/>
    <property type="project" value="UniProtKB-SubCell"/>
</dbReference>
<gene>
    <name evidence="7" type="ORF">TrST_g5039</name>
</gene>
<dbReference type="Gene3D" id="1.25.10.10">
    <property type="entry name" value="Leucine-rich Repeat Variant"/>
    <property type="match status" value="1"/>
</dbReference>
<evidence type="ECO:0000313" key="8">
    <source>
        <dbReference type="Proteomes" id="UP001165085"/>
    </source>
</evidence>
<dbReference type="InterPro" id="IPR010441">
    <property type="entry name" value="CH_2"/>
</dbReference>
<dbReference type="InterPro" id="IPR016024">
    <property type="entry name" value="ARM-type_fold"/>
</dbReference>
<evidence type="ECO:0000256" key="4">
    <source>
        <dbReference type="ARBA" id="ARBA00071322"/>
    </source>
</evidence>
<feature type="region of interest" description="Disordered" evidence="5">
    <location>
        <begin position="250"/>
        <end position="280"/>
    </location>
</feature>
<evidence type="ECO:0000259" key="6">
    <source>
        <dbReference type="PROSITE" id="PS50021"/>
    </source>
</evidence>
<dbReference type="AlphaFoldDB" id="A0A9W7C098"/>
<dbReference type="Gene3D" id="1.10.418.10">
    <property type="entry name" value="Calponin-like domain"/>
    <property type="match status" value="1"/>
</dbReference>
<name>A0A9W7C098_9STRA</name>
<feature type="domain" description="Calponin-homology (CH)" evidence="6">
    <location>
        <begin position="8"/>
        <end position="113"/>
    </location>
</feature>
<dbReference type="SUPFAM" id="SSF47576">
    <property type="entry name" value="Calponin-homology domain, CH-domain"/>
    <property type="match status" value="1"/>
</dbReference>
<dbReference type="PANTHER" id="PTHR12509">
    <property type="entry name" value="SPERMATOGENESIS-ASSOCIATED 4-RELATED"/>
    <property type="match status" value="1"/>
</dbReference>
<keyword evidence="8" id="KW-1185">Reference proteome</keyword>
<comment type="caution">
    <text evidence="7">The sequence shown here is derived from an EMBL/GenBank/DDBJ whole genome shotgun (WGS) entry which is preliminary data.</text>
</comment>
<dbReference type="InterPro" id="IPR011989">
    <property type="entry name" value="ARM-like"/>
</dbReference>
<dbReference type="InterPro" id="IPR052111">
    <property type="entry name" value="Spermatogenesis_Ciliary_MAP"/>
</dbReference>
<comment type="function">
    <text evidence="3">May play a role in apoptosis regulation.</text>
</comment>
<dbReference type="PROSITE" id="PS50021">
    <property type="entry name" value="CH"/>
    <property type="match status" value="1"/>
</dbReference>
<dbReference type="OrthoDB" id="62528at2759"/>
<dbReference type="GO" id="GO:0005930">
    <property type="term" value="C:axoneme"/>
    <property type="evidence" value="ECO:0007669"/>
    <property type="project" value="TreeGrafter"/>
</dbReference>
<dbReference type="InterPro" id="IPR001715">
    <property type="entry name" value="CH_dom"/>
</dbReference>
<dbReference type="FunFam" id="1.10.418.10:FF:000061">
    <property type="entry name" value="Spermatogenesis associated 4"/>
    <property type="match status" value="1"/>
</dbReference>
<dbReference type="EMBL" id="BRXY01000572">
    <property type="protein sequence ID" value="GMI00842.1"/>
    <property type="molecule type" value="Genomic_DNA"/>
</dbReference>